<gene>
    <name evidence="1" type="ORF">AVEN_7996_1</name>
</gene>
<reference evidence="1 2" key="1">
    <citation type="journal article" date="2019" name="Sci. Rep.">
        <title>Orb-weaving spider Araneus ventricosus genome elucidates the spidroin gene catalogue.</title>
        <authorList>
            <person name="Kono N."/>
            <person name="Nakamura H."/>
            <person name="Ohtoshi R."/>
            <person name="Moran D.A.P."/>
            <person name="Shinohara A."/>
            <person name="Yoshida Y."/>
            <person name="Fujiwara M."/>
            <person name="Mori M."/>
            <person name="Tomita M."/>
            <person name="Arakawa K."/>
        </authorList>
    </citation>
    <scope>NUCLEOTIDE SEQUENCE [LARGE SCALE GENOMIC DNA]</scope>
</reference>
<dbReference type="EMBL" id="BGPR01054673">
    <property type="protein sequence ID" value="GBO31393.1"/>
    <property type="molecule type" value="Genomic_DNA"/>
</dbReference>
<accession>A0A4Y2W117</accession>
<organism evidence="1 2">
    <name type="scientific">Araneus ventricosus</name>
    <name type="common">Orbweaver spider</name>
    <name type="synonym">Epeira ventricosa</name>
    <dbReference type="NCBI Taxonomy" id="182803"/>
    <lineage>
        <taxon>Eukaryota</taxon>
        <taxon>Metazoa</taxon>
        <taxon>Ecdysozoa</taxon>
        <taxon>Arthropoda</taxon>
        <taxon>Chelicerata</taxon>
        <taxon>Arachnida</taxon>
        <taxon>Araneae</taxon>
        <taxon>Araneomorphae</taxon>
        <taxon>Entelegynae</taxon>
        <taxon>Araneoidea</taxon>
        <taxon>Araneidae</taxon>
        <taxon>Araneus</taxon>
    </lineage>
</organism>
<proteinExistence type="predicted"/>
<dbReference type="AlphaFoldDB" id="A0A4Y2W117"/>
<sequence length="112" mass="12426">MGPSKKPSFSGYSSVSNYDTFYIIKCVSDTNDNFSNVPPFLVEETITGNVPSTKLLRSGDLLVEVASRKQAQQILNVNFLSTISITVKPHDTLNTSKSVITYDMLLNLFNEE</sequence>
<keyword evidence="2" id="KW-1185">Reference proteome</keyword>
<evidence type="ECO:0000313" key="1">
    <source>
        <dbReference type="EMBL" id="GBO31393.1"/>
    </source>
</evidence>
<protein>
    <submittedName>
        <fullName evidence="1">Uncharacterized protein</fullName>
    </submittedName>
</protein>
<evidence type="ECO:0000313" key="2">
    <source>
        <dbReference type="Proteomes" id="UP000499080"/>
    </source>
</evidence>
<comment type="caution">
    <text evidence="1">The sequence shown here is derived from an EMBL/GenBank/DDBJ whole genome shotgun (WGS) entry which is preliminary data.</text>
</comment>
<name>A0A4Y2W117_ARAVE</name>
<dbReference type="Proteomes" id="UP000499080">
    <property type="component" value="Unassembled WGS sequence"/>
</dbReference>
<dbReference type="OrthoDB" id="6437023at2759"/>